<dbReference type="InterPro" id="IPR050109">
    <property type="entry name" value="HTH-type_TetR-like_transc_reg"/>
</dbReference>
<name>A0A7G5EC49_9BURK</name>
<evidence type="ECO:0000313" key="5">
    <source>
        <dbReference type="Proteomes" id="UP000515240"/>
    </source>
</evidence>
<dbReference type="Pfam" id="PF21597">
    <property type="entry name" value="TetR_C_43"/>
    <property type="match status" value="1"/>
</dbReference>
<dbReference type="InterPro" id="IPR001647">
    <property type="entry name" value="HTH_TetR"/>
</dbReference>
<dbReference type="InterPro" id="IPR049445">
    <property type="entry name" value="TetR_SbtR-like_C"/>
</dbReference>
<accession>A0A7G5EC49</accession>
<dbReference type="InterPro" id="IPR036271">
    <property type="entry name" value="Tet_transcr_reg_TetR-rel_C_sf"/>
</dbReference>
<dbReference type="RefSeq" id="WP_182326010.1">
    <property type="nucleotide sequence ID" value="NZ_CP058554.1"/>
</dbReference>
<feature type="domain" description="HTH tetR-type" evidence="3">
    <location>
        <begin position="13"/>
        <end position="72"/>
    </location>
</feature>
<dbReference type="PANTHER" id="PTHR30055">
    <property type="entry name" value="HTH-TYPE TRANSCRIPTIONAL REGULATOR RUTR"/>
    <property type="match status" value="1"/>
</dbReference>
<evidence type="ECO:0000313" key="4">
    <source>
        <dbReference type="EMBL" id="QMV71574.1"/>
    </source>
</evidence>
<evidence type="ECO:0000256" key="2">
    <source>
        <dbReference type="PROSITE-ProRule" id="PRU00335"/>
    </source>
</evidence>
<sequence length="194" mass="21590">MTPKERQPRSDALAHRSQLLDAALHVFTEQGVTVALDVVAERAGVSRTTLYRNFADRPALLRALLIHILERLAAKAHALSETGDADALFEFLRLWAHDSVLTVPLTDYWRSLPLDDPLVVDLRARLLALVTPLLLQAKAAGRCREDLEGADLLLIVGMFSAARRGRTPAERLQLSDRAWQLITEGLRTDARETV</sequence>
<dbReference type="Gene3D" id="1.10.357.10">
    <property type="entry name" value="Tetracycline Repressor, domain 2"/>
    <property type="match status" value="1"/>
</dbReference>
<keyword evidence="1 2" id="KW-0238">DNA-binding</keyword>
<organism evidence="4 5">
    <name type="scientific">Comamonas piscis</name>
    <dbReference type="NCBI Taxonomy" id="1562974"/>
    <lineage>
        <taxon>Bacteria</taxon>
        <taxon>Pseudomonadati</taxon>
        <taxon>Pseudomonadota</taxon>
        <taxon>Betaproteobacteria</taxon>
        <taxon>Burkholderiales</taxon>
        <taxon>Comamonadaceae</taxon>
        <taxon>Comamonas</taxon>
    </lineage>
</organism>
<dbReference type="KEGG" id="cpis:HS961_01280"/>
<dbReference type="SUPFAM" id="SSF48498">
    <property type="entry name" value="Tetracyclin repressor-like, C-terminal domain"/>
    <property type="match status" value="1"/>
</dbReference>
<dbReference type="SUPFAM" id="SSF46689">
    <property type="entry name" value="Homeodomain-like"/>
    <property type="match status" value="1"/>
</dbReference>
<dbReference type="PROSITE" id="PS50977">
    <property type="entry name" value="HTH_TETR_2"/>
    <property type="match status" value="1"/>
</dbReference>
<dbReference type="InterPro" id="IPR009057">
    <property type="entry name" value="Homeodomain-like_sf"/>
</dbReference>
<evidence type="ECO:0000256" key="1">
    <source>
        <dbReference type="ARBA" id="ARBA00023125"/>
    </source>
</evidence>
<evidence type="ECO:0000259" key="3">
    <source>
        <dbReference type="PROSITE" id="PS50977"/>
    </source>
</evidence>
<feature type="DNA-binding region" description="H-T-H motif" evidence="2">
    <location>
        <begin position="35"/>
        <end position="54"/>
    </location>
</feature>
<keyword evidence="5" id="KW-1185">Reference proteome</keyword>
<proteinExistence type="predicted"/>
<reference evidence="4 5" key="1">
    <citation type="journal article" date="2020" name="G3 (Bethesda)">
        <title>CeMbio - The Caenorhabditis elegans Microbiome Resource.</title>
        <authorList>
            <person name="Dirksen P."/>
            <person name="Assie A."/>
            <person name="Zimmermann J."/>
            <person name="Zhang F."/>
            <person name="Tietje A.M."/>
            <person name="Marsh S.A."/>
            <person name="Felix M.A."/>
            <person name="Shapira M."/>
            <person name="Kaleta C."/>
            <person name="Schulenburg H."/>
            <person name="Samuel B."/>
        </authorList>
    </citation>
    <scope>NUCLEOTIDE SEQUENCE [LARGE SCALE GENOMIC DNA]</scope>
    <source>
        <strain evidence="4 5">BIGb0172</strain>
    </source>
</reference>
<dbReference type="GO" id="GO:0003700">
    <property type="term" value="F:DNA-binding transcription factor activity"/>
    <property type="evidence" value="ECO:0007669"/>
    <property type="project" value="TreeGrafter"/>
</dbReference>
<dbReference type="Proteomes" id="UP000515240">
    <property type="component" value="Chromosome"/>
</dbReference>
<dbReference type="AlphaFoldDB" id="A0A7G5EC49"/>
<dbReference type="GO" id="GO:0000976">
    <property type="term" value="F:transcription cis-regulatory region binding"/>
    <property type="evidence" value="ECO:0007669"/>
    <property type="project" value="TreeGrafter"/>
</dbReference>
<dbReference type="Pfam" id="PF00440">
    <property type="entry name" value="TetR_N"/>
    <property type="match status" value="1"/>
</dbReference>
<dbReference type="PRINTS" id="PR00455">
    <property type="entry name" value="HTHTETR"/>
</dbReference>
<protein>
    <submittedName>
        <fullName evidence="4">TetR/AcrR family transcriptional regulator</fullName>
    </submittedName>
</protein>
<dbReference type="EMBL" id="CP058554">
    <property type="protein sequence ID" value="QMV71574.1"/>
    <property type="molecule type" value="Genomic_DNA"/>
</dbReference>
<dbReference type="PANTHER" id="PTHR30055:SF223">
    <property type="entry name" value="HTH-TYPE TRANSCRIPTIONAL REGULATOR UIDR"/>
    <property type="match status" value="1"/>
</dbReference>
<gene>
    <name evidence="4" type="ORF">HS961_01280</name>
</gene>